<dbReference type="EMBL" id="ABIB01000011">
    <property type="protein sequence ID" value="EDP95060.1"/>
    <property type="molecule type" value="Genomic_DNA"/>
</dbReference>
<evidence type="ECO:0000313" key="3">
    <source>
        <dbReference type="Proteomes" id="UP000002945"/>
    </source>
</evidence>
<keyword evidence="3" id="KW-1185">Reference proteome</keyword>
<proteinExistence type="predicted"/>
<dbReference type="STRING" id="391587.KAOT1_01954"/>
<sequence>MIIDIIDTEYFKNTKLKQIFRIIMLVFYPCLLLFFIIDWLVFPLDAYHNHRDILIVIFSLVLFLDMLFDTTLFTRIGEVEVQDHILIIKHDEIIDRIDLTTINQVKLKRVNYKFYNLIIAKHNIVIELNEYTKVKIKSIFKNFDIKLS</sequence>
<dbReference type="Proteomes" id="UP000002945">
    <property type="component" value="Unassembled WGS sequence"/>
</dbReference>
<keyword evidence="1" id="KW-0812">Transmembrane</keyword>
<evidence type="ECO:0000313" key="2">
    <source>
        <dbReference type="EMBL" id="EDP95060.1"/>
    </source>
</evidence>
<accession>A9E6N4</accession>
<comment type="caution">
    <text evidence="2">The sequence shown here is derived from an EMBL/GenBank/DDBJ whole genome shotgun (WGS) entry which is preliminary data.</text>
</comment>
<protein>
    <submittedName>
        <fullName evidence="2">Uncharacterized protein</fullName>
    </submittedName>
</protein>
<reference evidence="2 3" key="1">
    <citation type="journal article" date="2011" name="J. Bacteriol.">
        <title>Genome sequence of the algicidal bacterium Kordia algicida OT-1.</title>
        <authorList>
            <person name="Lee H.S."/>
            <person name="Kang S.G."/>
            <person name="Kwon K.K."/>
            <person name="Lee J.H."/>
            <person name="Kim S.J."/>
        </authorList>
    </citation>
    <scope>NUCLEOTIDE SEQUENCE [LARGE SCALE GENOMIC DNA]</scope>
    <source>
        <strain evidence="2 3">OT-1</strain>
    </source>
</reference>
<keyword evidence="1" id="KW-0472">Membrane</keyword>
<dbReference type="RefSeq" id="WP_007092966.1">
    <property type="nucleotide sequence ID" value="NZ_CP142125.1"/>
</dbReference>
<gene>
    <name evidence="2" type="ORF">KAOT1_01954</name>
</gene>
<keyword evidence="1" id="KW-1133">Transmembrane helix</keyword>
<evidence type="ECO:0000256" key="1">
    <source>
        <dbReference type="SAM" id="Phobius"/>
    </source>
</evidence>
<dbReference type="HOGENOM" id="CLU_1756441_0_0_10"/>
<feature type="transmembrane region" description="Helical" evidence="1">
    <location>
        <begin position="20"/>
        <end position="41"/>
    </location>
</feature>
<feature type="transmembrane region" description="Helical" evidence="1">
    <location>
        <begin position="53"/>
        <end position="73"/>
    </location>
</feature>
<organism evidence="2 3">
    <name type="scientific">Kordia algicida OT-1</name>
    <dbReference type="NCBI Taxonomy" id="391587"/>
    <lineage>
        <taxon>Bacteria</taxon>
        <taxon>Pseudomonadati</taxon>
        <taxon>Bacteroidota</taxon>
        <taxon>Flavobacteriia</taxon>
        <taxon>Flavobacteriales</taxon>
        <taxon>Flavobacteriaceae</taxon>
        <taxon>Kordia</taxon>
    </lineage>
</organism>
<dbReference type="AlphaFoldDB" id="A9E6N4"/>
<name>A9E6N4_9FLAO</name>
<dbReference type="OrthoDB" id="9929823at2"/>